<dbReference type="Proteomes" id="UP001311915">
    <property type="component" value="Unassembled WGS sequence"/>
</dbReference>
<protein>
    <recommendedName>
        <fullName evidence="1">Reverse transcriptase zinc-binding domain-containing protein</fullName>
    </recommendedName>
</protein>
<keyword evidence="3" id="KW-1185">Reference proteome</keyword>
<comment type="caution">
    <text evidence="2">The sequence shown here is derived from an EMBL/GenBank/DDBJ whole genome shotgun (WGS) entry which is preliminary data.</text>
</comment>
<evidence type="ECO:0000313" key="2">
    <source>
        <dbReference type="EMBL" id="KAK4706920.1"/>
    </source>
</evidence>
<dbReference type="EMBL" id="JAWPEI010000040">
    <property type="protein sequence ID" value="KAK4706920.1"/>
    <property type="molecule type" value="Genomic_DNA"/>
</dbReference>
<evidence type="ECO:0000313" key="3">
    <source>
        <dbReference type="Proteomes" id="UP001311915"/>
    </source>
</evidence>
<feature type="domain" description="Reverse transcriptase zinc-binding" evidence="1">
    <location>
        <begin position="35"/>
        <end position="115"/>
    </location>
</feature>
<dbReference type="AlphaFoldDB" id="A0AAV9K2H5"/>
<dbReference type="InterPro" id="IPR026960">
    <property type="entry name" value="RVT-Znf"/>
</dbReference>
<accession>A0AAV9K2H5</accession>
<gene>
    <name evidence="2" type="ORF">R3W88_033521</name>
</gene>
<dbReference type="Pfam" id="PF13966">
    <property type="entry name" value="zf-RVT"/>
    <property type="match status" value="1"/>
</dbReference>
<proteinExistence type="predicted"/>
<organism evidence="2 3">
    <name type="scientific">Solanum pinnatisectum</name>
    <name type="common">tansyleaf nightshade</name>
    <dbReference type="NCBI Taxonomy" id="50273"/>
    <lineage>
        <taxon>Eukaryota</taxon>
        <taxon>Viridiplantae</taxon>
        <taxon>Streptophyta</taxon>
        <taxon>Embryophyta</taxon>
        <taxon>Tracheophyta</taxon>
        <taxon>Spermatophyta</taxon>
        <taxon>Magnoliopsida</taxon>
        <taxon>eudicotyledons</taxon>
        <taxon>Gunneridae</taxon>
        <taxon>Pentapetalae</taxon>
        <taxon>asterids</taxon>
        <taxon>lamiids</taxon>
        <taxon>Solanales</taxon>
        <taxon>Solanaceae</taxon>
        <taxon>Solanoideae</taxon>
        <taxon>Solaneae</taxon>
        <taxon>Solanum</taxon>
    </lineage>
</organism>
<sequence>MWRYMMKNKSIVEENITWKINSGNCSFWWDDWLGKAWEICRHRKNLEGISSQLWAKNIPFKMSFLLWRALRNKLPTNENLAIFGVEPVKCFCCINQGWDDVDHIFNGGHFAAHIWNYLQVLWELISSSLS</sequence>
<name>A0AAV9K2H5_9SOLN</name>
<reference evidence="2 3" key="1">
    <citation type="submission" date="2023-10" db="EMBL/GenBank/DDBJ databases">
        <title>Genome-Wide Identification Analysis in wild type Solanum Pinnatisectum Reveals Some Genes Defensing Phytophthora Infestans.</title>
        <authorList>
            <person name="Sun C."/>
        </authorList>
    </citation>
    <scope>NUCLEOTIDE SEQUENCE [LARGE SCALE GENOMIC DNA]</scope>
    <source>
        <strain evidence="2">LQN</strain>
        <tissue evidence="2">Leaf</tissue>
    </source>
</reference>
<evidence type="ECO:0000259" key="1">
    <source>
        <dbReference type="Pfam" id="PF13966"/>
    </source>
</evidence>